<sequence>MTAQQRIARLARLMPAGGSPAARAPFVLLVVLLLGSGMLTLLLLNASLNKGSFQLDRLQKETEELTDQQQALQQEVDSYSAPERLAKRAREQGMVPGGNPVFLSPDGTVRGKPDSDSADGTGQVDP</sequence>
<evidence type="ECO:0000256" key="2">
    <source>
        <dbReference type="SAM" id="Phobius"/>
    </source>
</evidence>
<keyword evidence="2" id="KW-0472">Membrane</keyword>
<organism evidence="3 4">
    <name type="scientific">Streptomyces spirodelae</name>
    <dbReference type="NCBI Taxonomy" id="2812904"/>
    <lineage>
        <taxon>Bacteria</taxon>
        <taxon>Bacillati</taxon>
        <taxon>Actinomycetota</taxon>
        <taxon>Actinomycetes</taxon>
        <taxon>Kitasatosporales</taxon>
        <taxon>Streptomycetaceae</taxon>
        <taxon>Streptomyces</taxon>
    </lineage>
</organism>
<protein>
    <submittedName>
        <fullName evidence="3">Septum formation initiator family protein</fullName>
    </submittedName>
</protein>
<comment type="caution">
    <text evidence="3">The sequence shown here is derived from an EMBL/GenBank/DDBJ whole genome shotgun (WGS) entry which is preliminary data.</text>
</comment>
<keyword evidence="2" id="KW-1133">Transmembrane helix</keyword>
<keyword evidence="4" id="KW-1185">Reference proteome</keyword>
<feature type="region of interest" description="Disordered" evidence="1">
    <location>
        <begin position="66"/>
        <end position="126"/>
    </location>
</feature>
<dbReference type="RefSeq" id="WP_209264867.1">
    <property type="nucleotide sequence ID" value="NZ_JAFFZN010000008.1"/>
</dbReference>
<dbReference type="Pfam" id="PF04977">
    <property type="entry name" value="DivIC"/>
    <property type="match status" value="1"/>
</dbReference>
<feature type="transmembrane region" description="Helical" evidence="2">
    <location>
        <begin position="24"/>
        <end position="44"/>
    </location>
</feature>
<dbReference type="EMBL" id="JAFFZN010000008">
    <property type="protein sequence ID" value="MBO8186075.1"/>
    <property type="molecule type" value="Genomic_DNA"/>
</dbReference>
<reference evidence="3 4" key="1">
    <citation type="submission" date="2021-02" db="EMBL/GenBank/DDBJ databases">
        <title>Streptomyces spirodelae sp. nov., isolated from duckweed.</title>
        <authorList>
            <person name="Saimee Y."/>
            <person name="Duangmal K."/>
        </authorList>
    </citation>
    <scope>NUCLEOTIDE SEQUENCE [LARGE SCALE GENOMIC DNA]</scope>
    <source>
        <strain evidence="3 4">DW4-2</strain>
    </source>
</reference>
<dbReference type="Proteomes" id="UP001518976">
    <property type="component" value="Unassembled WGS sequence"/>
</dbReference>
<evidence type="ECO:0000313" key="4">
    <source>
        <dbReference type="Proteomes" id="UP001518976"/>
    </source>
</evidence>
<evidence type="ECO:0000256" key="1">
    <source>
        <dbReference type="SAM" id="MobiDB-lite"/>
    </source>
</evidence>
<evidence type="ECO:0000313" key="3">
    <source>
        <dbReference type="EMBL" id="MBO8186075.1"/>
    </source>
</evidence>
<gene>
    <name evidence="3" type="ORF">JW592_11455</name>
</gene>
<feature type="compositionally biased region" description="Polar residues" evidence="1">
    <location>
        <begin position="67"/>
        <end position="77"/>
    </location>
</feature>
<accession>A0ABS3WSH4</accession>
<proteinExistence type="predicted"/>
<name>A0ABS3WSH4_9ACTN</name>
<keyword evidence="2" id="KW-0812">Transmembrane</keyword>
<dbReference type="InterPro" id="IPR007060">
    <property type="entry name" value="FtsL/DivIC"/>
</dbReference>